<dbReference type="Proteomes" id="UP000515297">
    <property type="component" value="Plasmid plas2"/>
</dbReference>
<dbReference type="Gene3D" id="2.40.50.90">
    <property type="match status" value="1"/>
</dbReference>
<geneLocation type="plasmid" evidence="2 3">
    <name>plas2</name>
</geneLocation>
<name>A0A7G6W1F3_9SPHN</name>
<evidence type="ECO:0000313" key="2">
    <source>
        <dbReference type="EMBL" id="QNE07818.1"/>
    </source>
</evidence>
<protein>
    <submittedName>
        <fullName evidence="2">Thermonuclease family protein</fullName>
    </submittedName>
</protein>
<proteinExistence type="predicted"/>
<dbReference type="SUPFAM" id="SSF50199">
    <property type="entry name" value="Staphylococcal nuclease"/>
    <property type="match status" value="1"/>
</dbReference>
<dbReference type="Pfam" id="PF00565">
    <property type="entry name" value="SNase"/>
    <property type="match status" value="1"/>
</dbReference>
<evidence type="ECO:0000259" key="1">
    <source>
        <dbReference type="Pfam" id="PF00565"/>
    </source>
</evidence>
<evidence type="ECO:0000313" key="3">
    <source>
        <dbReference type="Proteomes" id="UP000515297"/>
    </source>
</evidence>
<dbReference type="AlphaFoldDB" id="A0A7G6W1F3"/>
<sequence length="127" mass="13552">MPPEEPLGSCTVSDGDTIRCGDERIRLLGIDAPELPGHCRTGRICAPGNPVASTESLNTVIAGRLGVRRFGKDRYGRTLAMVSADDRDLSCHQLAAGQAIYRSDWDNLSAIMRTCPDAIAAANAPSR</sequence>
<dbReference type="InterPro" id="IPR016071">
    <property type="entry name" value="Staphylococal_nuclease_OB-fold"/>
</dbReference>
<reference evidence="2 3" key="1">
    <citation type="submission" date="2020-08" db="EMBL/GenBank/DDBJ databases">
        <authorList>
            <person name="Liu G."/>
            <person name="Sun C."/>
        </authorList>
    </citation>
    <scope>NUCLEOTIDE SEQUENCE [LARGE SCALE GENOMIC DNA]</scope>
    <source>
        <strain evidence="2 3">OT19</strain>
        <plasmid evidence="2 3">plas2</plasmid>
    </source>
</reference>
<accession>A0A7G6W1F3</accession>
<dbReference type="InterPro" id="IPR035437">
    <property type="entry name" value="SNase_OB-fold_sf"/>
</dbReference>
<feature type="domain" description="TNase-like" evidence="1">
    <location>
        <begin position="24"/>
        <end position="102"/>
    </location>
</feature>
<gene>
    <name evidence="2" type="ORF">H4O24_19820</name>
</gene>
<organism evidence="2 3">
    <name type="scientific">Croceicoccus marinus</name>
    <dbReference type="NCBI Taxonomy" id="450378"/>
    <lineage>
        <taxon>Bacteria</taxon>
        <taxon>Pseudomonadati</taxon>
        <taxon>Pseudomonadota</taxon>
        <taxon>Alphaproteobacteria</taxon>
        <taxon>Sphingomonadales</taxon>
        <taxon>Erythrobacteraceae</taxon>
        <taxon>Croceicoccus</taxon>
    </lineage>
</organism>
<keyword evidence="2" id="KW-0614">Plasmid</keyword>
<dbReference type="EMBL" id="CP060054">
    <property type="protein sequence ID" value="QNE07818.1"/>
    <property type="molecule type" value="Genomic_DNA"/>
</dbReference>